<dbReference type="Proteomes" id="UP000190044">
    <property type="component" value="Unassembled WGS sequence"/>
</dbReference>
<organism evidence="1 2">
    <name type="scientific">Sphingopyxis flava</name>
    <dbReference type="NCBI Taxonomy" id="1507287"/>
    <lineage>
        <taxon>Bacteria</taxon>
        <taxon>Pseudomonadati</taxon>
        <taxon>Pseudomonadota</taxon>
        <taxon>Alphaproteobacteria</taxon>
        <taxon>Sphingomonadales</taxon>
        <taxon>Sphingomonadaceae</taxon>
        <taxon>Sphingopyxis</taxon>
    </lineage>
</organism>
<dbReference type="RefSeq" id="WP_079638739.1">
    <property type="nucleotide sequence ID" value="NZ_FUYP01000011.1"/>
</dbReference>
<proteinExistence type="predicted"/>
<dbReference type="AlphaFoldDB" id="A0A1T5CUM2"/>
<dbReference type="EMBL" id="FUYP01000011">
    <property type="protein sequence ID" value="SKB63238.1"/>
    <property type="molecule type" value="Genomic_DNA"/>
</dbReference>
<protein>
    <submittedName>
        <fullName evidence="1">Uncharacterized protein</fullName>
    </submittedName>
</protein>
<sequence>MIPVKYDPSYPHFGLAAGPVKHPQHPNQQAGLDLYVTVINFATGQSCFKKLYENRRGMYFKHIGYSPTYLADMTADATVHPFRVEFAS</sequence>
<name>A0A1T5CUM2_9SPHN</name>
<gene>
    <name evidence="1" type="ORF">SAMN06295937_1011139</name>
</gene>
<accession>A0A1T5CUM2</accession>
<reference evidence="2" key="1">
    <citation type="submission" date="2017-02" db="EMBL/GenBank/DDBJ databases">
        <authorList>
            <person name="Varghese N."/>
            <person name="Submissions S."/>
        </authorList>
    </citation>
    <scope>NUCLEOTIDE SEQUENCE [LARGE SCALE GENOMIC DNA]</scope>
    <source>
        <strain evidence="2">R11H</strain>
    </source>
</reference>
<evidence type="ECO:0000313" key="2">
    <source>
        <dbReference type="Proteomes" id="UP000190044"/>
    </source>
</evidence>
<keyword evidence="2" id="KW-1185">Reference proteome</keyword>
<evidence type="ECO:0000313" key="1">
    <source>
        <dbReference type="EMBL" id="SKB63238.1"/>
    </source>
</evidence>